<gene>
    <name evidence="2" type="ORF">GCM10022287_10600</name>
</gene>
<sequence>MTDTTPMTHTPHIEATVVRSAEGPYIGQISVDGAITTIEGRTEDGVRRDIIRAVAGVAQRLERPVRLLARDSLGSQEVRVSPDGYTEALSPVTPAPSGDLDFDAILGLGDQHNPGQVPVNDDDTLTQPAGRAAAVPDLEYLFQSPTDDHGAPSERTVTDAAAAAAPIPSVPLPPVAAHVATPAPAQPAATPLVPPPPAPATSAAPEAAATALAAPVSAAPAASEPAPAQPAPFEPYSHDGEPLPPSPPATVDHLPTLDDFMSQRPETPTAPAELGWQGLVRKASFGLISPAPGEAELARRGSIESVQRSFAGPRTIVVINPKGGAHKTTATMMLAATFGEHRGGYTLAWDNNETRGTLGWRARAAAHHRSAVSLLHDLDRFGDMGSSRIGDLDDYVRAQGSAQFDVLASDEDPNATDLVDADAFTRLHATLQRFYRLIVVDTGNNMRAPNWLAAVEAADQLVIVTTVREDTAASAAWLVDGLREKGLEQKIDNAVTVLSATTDAPDPQLARRLRGHFGSLTRSVLEVPHDPALVDGGTISYELLSRPTREAWLQVAATVAEGL</sequence>
<proteinExistence type="predicted"/>
<keyword evidence="3" id="KW-1185">Reference proteome</keyword>
<name>A0ABP7ZVT6_9MICO</name>
<dbReference type="SUPFAM" id="SSF52540">
    <property type="entry name" value="P-loop containing nucleoside triphosphate hydrolases"/>
    <property type="match status" value="1"/>
</dbReference>
<comment type="caution">
    <text evidence="2">The sequence shown here is derived from an EMBL/GenBank/DDBJ whole genome shotgun (WGS) entry which is preliminary data.</text>
</comment>
<evidence type="ECO:0000256" key="1">
    <source>
        <dbReference type="SAM" id="MobiDB-lite"/>
    </source>
</evidence>
<dbReference type="Proteomes" id="UP001501079">
    <property type="component" value="Unassembled WGS sequence"/>
</dbReference>
<evidence type="ECO:0008006" key="4">
    <source>
        <dbReference type="Google" id="ProtNLM"/>
    </source>
</evidence>
<protein>
    <recommendedName>
        <fullName evidence="4">Chromosome partitioning protein</fullName>
    </recommendedName>
</protein>
<organism evidence="2 3">
    <name type="scientific">Gryllotalpicola koreensis</name>
    <dbReference type="NCBI Taxonomy" id="993086"/>
    <lineage>
        <taxon>Bacteria</taxon>
        <taxon>Bacillati</taxon>
        <taxon>Actinomycetota</taxon>
        <taxon>Actinomycetes</taxon>
        <taxon>Micrococcales</taxon>
        <taxon>Microbacteriaceae</taxon>
        <taxon>Gryllotalpicola</taxon>
    </lineage>
</organism>
<dbReference type="InterPro" id="IPR050625">
    <property type="entry name" value="ParA/MinD_ATPase"/>
</dbReference>
<dbReference type="PANTHER" id="PTHR43384">
    <property type="entry name" value="SEPTUM SITE-DETERMINING PROTEIN MIND HOMOLOG, CHLOROPLASTIC-RELATED"/>
    <property type="match status" value="1"/>
</dbReference>
<feature type="compositionally biased region" description="Low complexity" evidence="1">
    <location>
        <begin position="200"/>
        <end position="226"/>
    </location>
</feature>
<dbReference type="InterPro" id="IPR027417">
    <property type="entry name" value="P-loop_NTPase"/>
</dbReference>
<dbReference type="EMBL" id="BAABBW010000002">
    <property type="protein sequence ID" value="GAA4171378.1"/>
    <property type="molecule type" value="Genomic_DNA"/>
</dbReference>
<reference evidence="3" key="1">
    <citation type="journal article" date="2019" name="Int. J. Syst. Evol. Microbiol.">
        <title>The Global Catalogue of Microorganisms (GCM) 10K type strain sequencing project: providing services to taxonomists for standard genome sequencing and annotation.</title>
        <authorList>
            <consortium name="The Broad Institute Genomics Platform"/>
            <consortium name="The Broad Institute Genome Sequencing Center for Infectious Disease"/>
            <person name="Wu L."/>
            <person name="Ma J."/>
        </authorList>
    </citation>
    <scope>NUCLEOTIDE SEQUENCE [LARGE SCALE GENOMIC DNA]</scope>
    <source>
        <strain evidence="3">JCM 17591</strain>
    </source>
</reference>
<evidence type="ECO:0000313" key="3">
    <source>
        <dbReference type="Proteomes" id="UP001501079"/>
    </source>
</evidence>
<accession>A0ABP7ZVT6</accession>
<dbReference type="Gene3D" id="3.40.50.300">
    <property type="entry name" value="P-loop containing nucleotide triphosphate hydrolases"/>
    <property type="match status" value="1"/>
</dbReference>
<evidence type="ECO:0000313" key="2">
    <source>
        <dbReference type="EMBL" id="GAA4171378.1"/>
    </source>
</evidence>
<dbReference type="PANTHER" id="PTHR43384:SF14">
    <property type="entry name" value="ESX-1 SECRETION-ASSOCIATED PROTEIN ESPI"/>
    <property type="match status" value="1"/>
</dbReference>
<feature type="compositionally biased region" description="Low complexity" evidence="1">
    <location>
        <begin position="182"/>
        <end position="191"/>
    </location>
</feature>
<dbReference type="RefSeq" id="WP_344752255.1">
    <property type="nucleotide sequence ID" value="NZ_BAABBW010000002.1"/>
</dbReference>
<feature type="region of interest" description="Disordered" evidence="1">
    <location>
        <begin position="182"/>
        <end position="253"/>
    </location>
</feature>